<protein>
    <submittedName>
        <fullName evidence="1">Uncharacterized protein</fullName>
    </submittedName>
</protein>
<gene>
    <name evidence="1" type="ORF">BDN72DRAFT_905937</name>
</gene>
<evidence type="ECO:0000313" key="2">
    <source>
        <dbReference type="Proteomes" id="UP000308600"/>
    </source>
</evidence>
<dbReference type="Proteomes" id="UP000308600">
    <property type="component" value="Unassembled WGS sequence"/>
</dbReference>
<dbReference type="EMBL" id="ML209007">
    <property type="protein sequence ID" value="TFK59346.1"/>
    <property type="molecule type" value="Genomic_DNA"/>
</dbReference>
<evidence type="ECO:0000313" key="1">
    <source>
        <dbReference type="EMBL" id="TFK59346.1"/>
    </source>
</evidence>
<sequence length="647" mass="73117">MPEIRECIAHFLYTLAVFNQLKAKNANFTLIKIWADYTREEDKERKPTNQGHVFVLGPEHGLKRGYKHDQTPLWPDVAGWDGDITLLTLEGMSTTSRALSLEFGKLHFRFAYLTHTSVQWYTSDQWQAVQVVHKDHRGFKIGIAFEFQDYVLAFPSNDNLVQPHWVDDPDNFPEVLPDVFGIYVNFLASIASWLEFHFNTTKHHAEAFCETLRNSSTKGWTGVGVYTISEICFLAGVSPFLTTKEVIYCPSRVARLCEALWVYSERSFDDLPELLQKATHDTVLAPSLDQRLKYADMLHVFAKDKVRVPERMASLVDEYLTYWEGPDQALGNPPSDVFDPALIVLAFTRKQTHLGSLIFGPELWDQLVSSFEGKIEHMVDADPITQFYAKKGLLSASTRLKPEHYSCLLPNDAKVDGKKSNTWKTRPVFAYMAKKKVWSVTPDFPEGVYKKRIAVVGYDPRILSSLMTRTMVSKLRRSETSARQAAASTALTKPQKNARRKINKPKDLHQDPPMLSIADGLHPEDDDFGLAGMGYLPTAALPSQSSSQLSKLDLADIVDSYDTDPLSGYNSEASLQNLASNLHLNASEDEEDEEQVLYPTWTAGLEDLLTADAEQEEVAPLELLVPPKKQKQKRRRMSADKHLVSGD</sequence>
<reference evidence="1 2" key="1">
    <citation type="journal article" date="2019" name="Nat. Ecol. Evol.">
        <title>Megaphylogeny resolves global patterns of mushroom evolution.</title>
        <authorList>
            <person name="Varga T."/>
            <person name="Krizsan K."/>
            <person name="Foldi C."/>
            <person name="Dima B."/>
            <person name="Sanchez-Garcia M."/>
            <person name="Sanchez-Ramirez S."/>
            <person name="Szollosi G.J."/>
            <person name="Szarkandi J.G."/>
            <person name="Papp V."/>
            <person name="Albert L."/>
            <person name="Andreopoulos W."/>
            <person name="Angelini C."/>
            <person name="Antonin V."/>
            <person name="Barry K.W."/>
            <person name="Bougher N.L."/>
            <person name="Buchanan P."/>
            <person name="Buyck B."/>
            <person name="Bense V."/>
            <person name="Catcheside P."/>
            <person name="Chovatia M."/>
            <person name="Cooper J."/>
            <person name="Damon W."/>
            <person name="Desjardin D."/>
            <person name="Finy P."/>
            <person name="Geml J."/>
            <person name="Haridas S."/>
            <person name="Hughes K."/>
            <person name="Justo A."/>
            <person name="Karasinski D."/>
            <person name="Kautmanova I."/>
            <person name="Kiss B."/>
            <person name="Kocsube S."/>
            <person name="Kotiranta H."/>
            <person name="LaButti K.M."/>
            <person name="Lechner B.E."/>
            <person name="Liimatainen K."/>
            <person name="Lipzen A."/>
            <person name="Lukacs Z."/>
            <person name="Mihaltcheva S."/>
            <person name="Morgado L.N."/>
            <person name="Niskanen T."/>
            <person name="Noordeloos M.E."/>
            <person name="Ohm R.A."/>
            <person name="Ortiz-Santana B."/>
            <person name="Ovrebo C."/>
            <person name="Racz N."/>
            <person name="Riley R."/>
            <person name="Savchenko A."/>
            <person name="Shiryaev A."/>
            <person name="Soop K."/>
            <person name="Spirin V."/>
            <person name="Szebenyi C."/>
            <person name="Tomsovsky M."/>
            <person name="Tulloss R.E."/>
            <person name="Uehling J."/>
            <person name="Grigoriev I.V."/>
            <person name="Vagvolgyi C."/>
            <person name="Papp T."/>
            <person name="Martin F.M."/>
            <person name="Miettinen O."/>
            <person name="Hibbett D.S."/>
            <person name="Nagy L.G."/>
        </authorList>
    </citation>
    <scope>NUCLEOTIDE SEQUENCE [LARGE SCALE GENOMIC DNA]</scope>
    <source>
        <strain evidence="1 2">NL-1719</strain>
    </source>
</reference>
<organism evidence="1 2">
    <name type="scientific">Pluteus cervinus</name>
    <dbReference type="NCBI Taxonomy" id="181527"/>
    <lineage>
        <taxon>Eukaryota</taxon>
        <taxon>Fungi</taxon>
        <taxon>Dikarya</taxon>
        <taxon>Basidiomycota</taxon>
        <taxon>Agaricomycotina</taxon>
        <taxon>Agaricomycetes</taxon>
        <taxon>Agaricomycetidae</taxon>
        <taxon>Agaricales</taxon>
        <taxon>Pluteineae</taxon>
        <taxon>Pluteaceae</taxon>
        <taxon>Pluteus</taxon>
    </lineage>
</organism>
<name>A0ACD3A0Z4_9AGAR</name>
<proteinExistence type="predicted"/>
<keyword evidence="2" id="KW-1185">Reference proteome</keyword>
<accession>A0ACD3A0Z4</accession>